<evidence type="ECO:0000313" key="1">
    <source>
        <dbReference type="EMBL" id="KAK3076257.1"/>
    </source>
</evidence>
<comment type="caution">
    <text evidence="1">The sequence shown here is derived from an EMBL/GenBank/DDBJ whole genome shotgun (WGS) entry which is preliminary data.</text>
</comment>
<proteinExistence type="predicted"/>
<sequence>RFGEHGRRCPHETEAIWDEFMKMAESGNIRAVVYDEQYRGLEDIPRALDDLHHRKVIGRAVVTIADKDAEVEQKSKL</sequence>
<organism evidence="1 2">
    <name type="scientific">Coniosporium uncinatum</name>
    <dbReference type="NCBI Taxonomy" id="93489"/>
    <lineage>
        <taxon>Eukaryota</taxon>
        <taxon>Fungi</taxon>
        <taxon>Dikarya</taxon>
        <taxon>Ascomycota</taxon>
        <taxon>Pezizomycotina</taxon>
        <taxon>Dothideomycetes</taxon>
        <taxon>Dothideomycetes incertae sedis</taxon>
        <taxon>Coniosporium</taxon>
    </lineage>
</organism>
<accession>A0ACC3DI67</accession>
<dbReference type="EMBL" id="JAWDJW010004177">
    <property type="protein sequence ID" value="KAK3076257.1"/>
    <property type="molecule type" value="Genomic_DNA"/>
</dbReference>
<feature type="non-terminal residue" evidence="1">
    <location>
        <position position="1"/>
    </location>
</feature>
<dbReference type="Proteomes" id="UP001186974">
    <property type="component" value="Unassembled WGS sequence"/>
</dbReference>
<name>A0ACC3DI67_9PEZI</name>
<keyword evidence="2" id="KW-1185">Reference proteome</keyword>
<reference evidence="1" key="1">
    <citation type="submission" date="2024-09" db="EMBL/GenBank/DDBJ databases">
        <title>Black Yeasts Isolated from many extreme environments.</title>
        <authorList>
            <person name="Coleine C."/>
            <person name="Stajich J.E."/>
            <person name="Selbmann L."/>
        </authorList>
    </citation>
    <scope>NUCLEOTIDE SEQUENCE</scope>
    <source>
        <strain evidence="1">CCFEE 5737</strain>
    </source>
</reference>
<evidence type="ECO:0000313" key="2">
    <source>
        <dbReference type="Proteomes" id="UP001186974"/>
    </source>
</evidence>
<protein>
    <submittedName>
        <fullName evidence="1">Uncharacterized protein</fullName>
    </submittedName>
</protein>
<gene>
    <name evidence="1" type="ORF">LTS18_013493</name>
</gene>